<organism evidence="1 2">
    <name type="scientific">Burkholderia ubonensis</name>
    <dbReference type="NCBI Taxonomy" id="101571"/>
    <lineage>
        <taxon>Bacteria</taxon>
        <taxon>Pseudomonadati</taxon>
        <taxon>Pseudomonadota</taxon>
        <taxon>Betaproteobacteria</taxon>
        <taxon>Burkholderiales</taxon>
        <taxon>Burkholderiaceae</taxon>
        <taxon>Burkholderia</taxon>
        <taxon>Burkholderia cepacia complex</taxon>
    </lineage>
</organism>
<dbReference type="EMBL" id="LPIX01000022">
    <property type="protein sequence ID" value="KWE09522.1"/>
    <property type="molecule type" value="Genomic_DNA"/>
</dbReference>
<proteinExistence type="predicted"/>
<name>A0A107ERU0_9BURK</name>
<dbReference type="Proteomes" id="UP000062998">
    <property type="component" value="Unassembled WGS sequence"/>
</dbReference>
<gene>
    <name evidence="1" type="ORF">WL73_05030</name>
</gene>
<protein>
    <submittedName>
        <fullName evidence="1">Uncharacterized protein</fullName>
    </submittedName>
</protein>
<comment type="caution">
    <text evidence="1">The sequence shown here is derived from an EMBL/GenBank/DDBJ whole genome shotgun (WGS) entry which is preliminary data.</text>
</comment>
<dbReference type="AlphaFoldDB" id="A0A107ERU0"/>
<accession>A0A107ERU0</accession>
<evidence type="ECO:0000313" key="2">
    <source>
        <dbReference type="Proteomes" id="UP000062998"/>
    </source>
</evidence>
<sequence>MFHDIATIPGIDAYRTFSAAMRVTVEEGKFDLPVLVRYLGQRCDPCDAPEIVVNISRPATQEFAEERVLAAFPLIALVFVWSRPDMVERLYVCKEIVLNQAIGVAAIATALRAERMHGLFDKQGQFVAQGEFGATRFHGRMVPVPGCRQ</sequence>
<reference evidence="1 2" key="1">
    <citation type="submission" date="2015-11" db="EMBL/GenBank/DDBJ databases">
        <title>Expanding the genomic diversity of Burkholderia species for the development of highly accurate diagnostics.</title>
        <authorList>
            <person name="Sahl J."/>
            <person name="Keim P."/>
            <person name="Wagner D."/>
        </authorList>
    </citation>
    <scope>NUCLEOTIDE SEQUENCE [LARGE SCALE GENOMIC DNA]</scope>
    <source>
        <strain evidence="1 2">MSMB2167WGS</strain>
    </source>
</reference>
<evidence type="ECO:0000313" key="1">
    <source>
        <dbReference type="EMBL" id="KWE09522.1"/>
    </source>
</evidence>